<accession>A0A367RIW1</accession>
<dbReference type="InterPro" id="IPR044894">
    <property type="entry name" value="TubC_N_sf"/>
</dbReference>
<evidence type="ECO:0000313" key="3">
    <source>
        <dbReference type="Proteomes" id="UP000252107"/>
    </source>
</evidence>
<evidence type="ECO:0000313" key="2">
    <source>
        <dbReference type="EMBL" id="RCJ36498.1"/>
    </source>
</evidence>
<name>A0A367RIW1_9NOSO</name>
<protein>
    <submittedName>
        <fullName evidence="2">Non-ribosomal peptide synthase</fullName>
    </submittedName>
</protein>
<keyword evidence="3" id="KW-1185">Reference proteome</keyword>
<proteinExistence type="predicted"/>
<evidence type="ECO:0000259" key="1">
    <source>
        <dbReference type="Pfam" id="PF18563"/>
    </source>
</evidence>
<dbReference type="AlphaFoldDB" id="A0A367RIW1"/>
<dbReference type="Proteomes" id="UP000252107">
    <property type="component" value="Unassembled WGS sequence"/>
</dbReference>
<sequence>MKTTDILTDLQRQGVHIWVENETLNVRSPKGVLTPDIKAQIVAHKPEIVAFLRGDRNLCQSYSNVQLAQGLSLKTIGRLICDVDEKFPSDRQQIIIDPKLMAQRLTVTFRPLPKGYKNKEITKFRTELEQQMLSYGVKVQPWKHATKELYYTIKIPFINWKKNIKARVVKTEINAVIDVDRSPSFISRAKKFIVNKFYQIYFYLFLNYQKTSNSEKKRLISCAEECIAKYLEDATNTQVITIADLDREFVDWQTPYYKKMKIGLNTLARTFSQIAIGVSSSKISIFDINLYDYAFSRYEISKFVLKSLIPKVYSSMLPLQLDKFKIGKSNFQKSNYAKKLVSLNSHLADINLFTYDSKLSEVIRTKSHRDIANSRVGLSYSFFAYAEPPHYIGELEITERDWESLYPIAEFTTNEVRQNSIGRRYLKTQIRGEYKFKQIPDIWILSTRPGSNQTNLSLEIDIIRIGLTDRLLLQLPQGLDSELLNIKPSHDAYVMLAMSLATALYVPEIIRNGAPIVHLHGYPAFEWFKSNEYCIGVHNSSVPYGSYKSGIFNFLGISSLANQPVRNLNLISLVEPDRGTSFIAHDLEYLVSRLKAGCAEGQIGLDEKHFASLNKKLSDRGIQMSKRELIA</sequence>
<feature type="domain" description="TubC N-terminal docking" evidence="1">
    <location>
        <begin position="5"/>
        <end position="53"/>
    </location>
</feature>
<dbReference type="Pfam" id="PF18563">
    <property type="entry name" value="TubC_N"/>
    <property type="match status" value="1"/>
</dbReference>
<gene>
    <name evidence="2" type="ORF">A6770_15860</name>
</gene>
<dbReference type="Gene3D" id="1.10.10.1830">
    <property type="entry name" value="Non-ribosomal peptide synthase, adenylation domain"/>
    <property type="match status" value="1"/>
</dbReference>
<reference evidence="2" key="1">
    <citation type="submission" date="2016-04" db="EMBL/GenBank/DDBJ databases">
        <authorList>
            <person name="Tabuchi Yagui T.R."/>
        </authorList>
    </citation>
    <scope>NUCLEOTIDE SEQUENCE [LARGE SCALE GENOMIC DNA]</scope>
    <source>
        <strain evidence="2">NIES-26</strain>
    </source>
</reference>
<dbReference type="EMBL" id="LXQD01000142">
    <property type="protein sequence ID" value="RCJ36498.1"/>
    <property type="molecule type" value="Genomic_DNA"/>
</dbReference>
<organism evidence="2 3">
    <name type="scientific">Nostoc minutum NIES-26</name>
    <dbReference type="NCBI Taxonomy" id="1844469"/>
    <lineage>
        <taxon>Bacteria</taxon>
        <taxon>Bacillati</taxon>
        <taxon>Cyanobacteriota</taxon>
        <taxon>Cyanophyceae</taxon>
        <taxon>Nostocales</taxon>
        <taxon>Nostocaceae</taxon>
        <taxon>Nostoc</taxon>
    </lineage>
</organism>
<dbReference type="InterPro" id="IPR041464">
    <property type="entry name" value="TubC_N"/>
</dbReference>
<comment type="caution">
    <text evidence="2">The sequence shown here is derived from an EMBL/GenBank/DDBJ whole genome shotgun (WGS) entry which is preliminary data.</text>
</comment>